<protein>
    <recommendedName>
        <fullName evidence="3">Aminoglycoside phosphotransferase domain-containing protein</fullName>
    </recommendedName>
</protein>
<organism evidence="1 2">
    <name type="scientific">Clathrospora elynae</name>
    <dbReference type="NCBI Taxonomy" id="706981"/>
    <lineage>
        <taxon>Eukaryota</taxon>
        <taxon>Fungi</taxon>
        <taxon>Dikarya</taxon>
        <taxon>Ascomycota</taxon>
        <taxon>Pezizomycotina</taxon>
        <taxon>Dothideomycetes</taxon>
        <taxon>Pleosporomycetidae</taxon>
        <taxon>Pleosporales</taxon>
        <taxon>Diademaceae</taxon>
        <taxon>Clathrospora</taxon>
    </lineage>
</organism>
<dbReference type="EMBL" id="ML976024">
    <property type="protein sequence ID" value="KAF1943563.1"/>
    <property type="molecule type" value="Genomic_DNA"/>
</dbReference>
<dbReference type="PANTHER" id="PTHR21310">
    <property type="entry name" value="AMINOGLYCOSIDE PHOSPHOTRANSFERASE-RELATED-RELATED"/>
    <property type="match status" value="1"/>
</dbReference>
<evidence type="ECO:0000313" key="2">
    <source>
        <dbReference type="Proteomes" id="UP000800038"/>
    </source>
</evidence>
<dbReference type="InterPro" id="IPR051678">
    <property type="entry name" value="AGP_Transferase"/>
</dbReference>
<evidence type="ECO:0008006" key="3">
    <source>
        <dbReference type="Google" id="ProtNLM"/>
    </source>
</evidence>
<accession>A0A6A5STS3</accession>
<dbReference type="OrthoDB" id="10003767at2759"/>
<keyword evidence="2" id="KW-1185">Reference proteome</keyword>
<dbReference type="PANTHER" id="PTHR21310:SF51">
    <property type="entry name" value="AMINOGLYCOSIDE PHOSPHOTRANSFERASE DOMAIN-CONTAINING PROTEIN"/>
    <property type="match status" value="1"/>
</dbReference>
<dbReference type="Proteomes" id="UP000800038">
    <property type="component" value="Unassembled WGS sequence"/>
</dbReference>
<dbReference type="AlphaFoldDB" id="A0A6A5STS3"/>
<proteinExistence type="predicted"/>
<gene>
    <name evidence="1" type="ORF">EJ02DRAFT_464907</name>
</gene>
<sequence length="175" mass="20561">MVTHSVALIKGVRKVMDIIFDFDPFTPTPASSSDAITNEDVNEMPTHETFVLRHDEFEFQNVLVDNDGNVTGIIDWDGYINVPRCIGYTSLSTFLRRDWLPEQTMVRLPHMSWDSIATAKYTRRQSMNPERLRMQSTRANRQSIKRCLRRCMKMPIVETLWERCYRRSLNLDAWV</sequence>
<reference evidence="1" key="1">
    <citation type="journal article" date="2020" name="Stud. Mycol.">
        <title>101 Dothideomycetes genomes: a test case for predicting lifestyles and emergence of pathogens.</title>
        <authorList>
            <person name="Haridas S."/>
            <person name="Albert R."/>
            <person name="Binder M."/>
            <person name="Bloem J."/>
            <person name="Labutti K."/>
            <person name="Salamov A."/>
            <person name="Andreopoulos B."/>
            <person name="Baker S."/>
            <person name="Barry K."/>
            <person name="Bills G."/>
            <person name="Bluhm B."/>
            <person name="Cannon C."/>
            <person name="Castanera R."/>
            <person name="Culley D."/>
            <person name="Daum C."/>
            <person name="Ezra D."/>
            <person name="Gonzalez J."/>
            <person name="Henrissat B."/>
            <person name="Kuo A."/>
            <person name="Liang C."/>
            <person name="Lipzen A."/>
            <person name="Lutzoni F."/>
            <person name="Magnuson J."/>
            <person name="Mondo S."/>
            <person name="Nolan M."/>
            <person name="Ohm R."/>
            <person name="Pangilinan J."/>
            <person name="Park H.-J."/>
            <person name="Ramirez L."/>
            <person name="Alfaro M."/>
            <person name="Sun H."/>
            <person name="Tritt A."/>
            <person name="Yoshinaga Y."/>
            <person name="Zwiers L.-H."/>
            <person name="Turgeon B."/>
            <person name="Goodwin S."/>
            <person name="Spatafora J."/>
            <person name="Crous P."/>
            <person name="Grigoriev I."/>
        </authorList>
    </citation>
    <scope>NUCLEOTIDE SEQUENCE</scope>
    <source>
        <strain evidence="1">CBS 161.51</strain>
    </source>
</reference>
<evidence type="ECO:0000313" key="1">
    <source>
        <dbReference type="EMBL" id="KAF1943563.1"/>
    </source>
</evidence>
<name>A0A6A5STS3_9PLEO</name>